<organism evidence="1 2">
    <name type="scientific">Comamonas thiooxydans</name>
    <dbReference type="NCBI Taxonomy" id="363952"/>
    <lineage>
        <taxon>Bacteria</taxon>
        <taxon>Pseudomonadati</taxon>
        <taxon>Pseudomonadota</taxon>
        <taxon>Betaproteobacteria</taxon>
        <taxon>Burkholderiales</taxon>
        <taxon>Comamonadaceae</taxon>
        <taxon>Comamonas</taxon>
    </lineage>
</organism>
<sequence length="409" mass="45343">MNDAENLSKLLGHLPLAVFREFMVGEFGLAMPDLDKKQGKQEQRAVMEPVLSALDVSARRKIEEVAERIVLLSDGAGQDVIEGISQDIVGDDAKAAFAAIPNQYERALWLHLNAPELFEDALNARQADVFRQSASCYSGYVAPKDLTVLDDVAARQAFHQAVAQRLGCAADTVAVQVFKRLRPDTLTGEDVDLYQVSVHHNRPPEIIDCVQASELVPQEVIRAVSSHITYEPANGHLEVLSKDTEGREALARIVADSLLQSPITGEKIPLKQYDYQTLAGPRSFDLSGEDVASVKVVELGYTTANHRSLLVKIWAKDVDDIYTAARSLISLSFDFRHHHINYAKLSIRTKKVGKDRARTITVILRDDNKCNIKTKREKDRALCDRLLAKWQLVKEISDGADEPVDALAA</sequence>
<proteinExistence type="predicted"/>
<name>A0A0E3BHT2_9BURK</name>
<evidence type="ECO:0000313" key="1">
    <source>
        <dbReference type="EMBL" id="KGG93016.1"/>
    </source>
</evidence>
<comment type="caution">
    <text evidence="1">The sequence shown here is derived from an EMBL/GenBank/DDBJ whole genome shotgun (WGS) entry which is preliminary data.</text>
</comment>
<accession>A0A0E3BHT2</accession>
<gene>
    <name evidence="1" type="ORF">P245_10640</name>
</gene>
<reference evidence="1 2" key="1">
    <citation type="submission" date="2013-09" db="EMBL/GenBank/DDBJ databases">
        <title>High correlation between genotypes and phenotypes of environmental bacteria Comamonas testosteroni strains.</title>
        <authorList>
            <person name="Liu L."/>
            <person name="Zhu W."/>
            <person name="Xia X."/>
            <person name="Xu B."/>
            <person name="Luo M."/>
            <person name="Wang G."/>
        </authorList>
    </citation>
    <scope>NUCLEOTIDE SEQUENCE [LARGE SCALE GENOMIC DNA]</scope>
    <source>
        <strain evidence="1 2">JL14</strain>
    </source>
</reference>
<evidence type="ECO:0000313" key="2">
    <source>
        <dbReference type="Proteomes" id="UP000029567"/>
    </source>
</evidence>
<dbReference type="AlphaFoldDB" id="A0A0E3BHT2"/>
<protein>
    <submittedName>
        <fullName evidence="1">Uncharacterized protein</fullName>
    </submittedName>
</protein>
<dbReference type="Proteomes" id="UP000029567">
    <property type="component" value="Unassembled WGS sequence"/>
</dbReference>
<dbReference type="RefSeq" id="WP_034379022.1">
    <property type="nucleotide sequence ID" value="NZ_AWTN01000085.1"/>
</dbReference>
<dbReference type="EMBL" id="AWTN01000085">
    <property type="protein sequence ID" value="KGG93016.1"/>
    <property type="molecule type" value="Genomic_DNA"/>
</dbReference>